<dbReference type="InterPro" id="IPR050882">
    <property type="entry name" value="Prepilin_peptidase/N-MTase"/>
</dbReference>
<feature type="transmembrane region" description="Helical" evidence="2">
    <location>
        <begin position="31"/>
        <end position="48"/>
    </location>
</feature>
<accession>A0A1G9WNU9</accession>
<feature type="transmembrane region" description="Helical" evidence="2">
    <location>
        <begin position="55"/>
        <end position="72"/>
    </location>
</feature>
<dbReference type="Gene3D" id="1.20.120.1220">
    <property type="match status" value="1"/>
</dbReference>
<dbReference type="PANTHER" id="PTHR30487">
    <property type="entry name" value="TYPE 4 PREPILIN-LIKE PROTEINS LEADER PEPTIDE-PROCESSING ENZYME"/>
    <property type="match status" value="1"/>
</dbReference>
<dbReference type="STRING" id="237069.SAMN05216498_0830"/>
<reference evidence="4 5" key="1">
    <citation type="submission" date="2016-10" db="EMBL/GenBank/DDBJ databases">
        <authorList>
            <person name="de Groot N.N."/>
        </authorList>
    </citation>
    <scope>NUCLEOTIDE SEQUENCE [LARGE SCALE GENOMIC DNA]</scope>
    <source>
        <strain evidence="4 5">CGMCC 1.3442</strain>
    </source>
</reference>
<comment type="similarity">
    <text evidence="1">Belongs to the peptidase A24 family.</text>
</comment>
<feature type="transmembrane region" description="Helical" evidence="2">
    <location>
        <begin position="148"/>
        <end position="168"/>
    </location>
</feature>
<dbReference type="RefSeq" id="WP_245686771.1">
    <property type="nucleotide sequence ID" value="NZ_BJVZ01000018.1"/>
</dbReference>
<dbReference type="Pfam" id="PF01478">
    <property type="entry name" value="Peptidase_A24"/>
    <property type="match status" value="1"/>
</dbReference>
<dbReference type="GO" id="GO:0004190">
    <property type="term" value="F:aspartic-type endopeptidase activity"/>
    <property type="evidence" value="ECO:0007669"/>
    <property type="project" value="InterPro"/>
</dbReference>
<name>A0A1G9WNU9_9BACI</name>
<evidence type="ECO:0000313" key="5">
    <source>
        <dbReference type="Proteomes" id="UP000199334"/>
    </source>
</evidence>
<sequence>MEILIDLLLFAVLVISFLTDLKQRKIYNKVLFPALILALLLHPIFSGFDGIKSSILGLLLGFGILLIPYLMGGMGAGDVKLLAVIGAIKGPAFVFATAVYMALLGGLIGIALIVLRKDFFKRLYYAFSNMRYGMQLLKPDKETMQRTFPYGVAIVGGACLTFFLEGVVI</sequence>
<keyword evidence="2" id="KW-1133">Transmembrane helix</keyword>
<dbReference type="InterPro" id="IPR000045">
    <property type="entry name" value="Prepilin_IV_endopep_pep"/>
</dbReference>
<dbReference type="EMBL" id="FNIG01000001">
    <property type="protein sequence ID" value="SDM86242.1"/>
    <property type="molecule type" value="Genomic_DNA"/>
</dbReference>
<evidence type="ECO:0000259" key="3">
    <source>
        <dbReference type="Pfam" id="PF01478"/>
    </source>
</evidence>
<evidence type="ECO:0000256" key="2">
    <source>
        <dbReference type="SAM" id="Phobius"/>
    </source>
</evidence>
<keyword evidence="2" id="KW-0812">Transmembrane</keyword>
<evidence type="ECO:0000313" key="4">
    <source>
        <dbReference type="EMBL" id="SDM86242.1"/>
    </source>
</evidence>
<dbReference type="AlphaFoldDB" id="A0A1G9WNU9"/>
<dbReference type="Proteomes" id="UP000199334">
    <property type="component" value="Unassembled WGS sequence"/>
</dbReference>
<protein>
    <submittedName>
        <fullName evidence="4">Prepilin peptidase CpaA</fullName>
    </submittedName>
</protein>
<feature type="domain" description="Prepilin type IV endopeptidase peptidase" evidence="3">
    <location>
        <begin position="7"/>
        <end position="110"/>
    </location>
</feature>
<gene>
    <name evidence="4" type="ORF">SAMN05216498_0830</name>
</gene>
<evidence type="ECO:0000256" key="1">
    <source>
        <dbReference type="ARBA" id="ARBA00005801"/>
    </source>
</evidence>
<organism evidence="4 5">
    <name type="scientific">Tenuibacillus multivorans</name>
    <dbReference type="NCBI Taxonomy" id="237069"/>
    <lineage>
        <taxon>Bacteria</taxon>
        <taxon>Bacillati</taxon>
        <taxon>Bacillota</taxon>
        <taxon>Bacilli</taxon>
        <taxon>Bacillales</taxon>
        <taxon>Bacillaceae</taxon>
        <taxon>Tenuibacillus</taxon>
    </lineage>
</organism>
<proteinExistence type="inferred from homology"/>
<keyword evidence="2" id="KW-0472">Membrane</keyword>
<dbReference type="GO" id="GO:0006465">
    <property type="term" value="P:signal peptide processing"/>
    <property type="evidence" value="ECO:0007669"/>
    <property type="project" value="TreeGrafter"/>
</dbReference>
<keyword evidence="5" id="KW-1185">Reference proteome</keyword>
<feature type="transmembrane region" description="Helical" evidence="2">
    <location>
        <begin position="92"/>
        <end position="115"/>
    </location>
</feature>
<dbReference type="GO" id="GO:0005886">
    <property type="term" value="C:plasma membrane"/>
    <property type="evidence" value="ECO:0007669"/>
    <property type="project" value="TreeGrafter"/>
</dbReference>
<dbReference type="PANTHER" id="PTHR30487:SF0">
    <property type="entry name" value="PREPILIN LEADER PEPTIDASE_N-METHYLTRANSFERASE-RELATED"/>
    <property type="match status" value="1"/>
</dbReference>